<organism evidence="4 5">
    <name type="scientific">Conidiobolus coronatus (strain ATCC 28846 / CBS 209.66 / NRRL 28638)</name>
    <name type="common">Delacroixia coronata</name>
    <dbReference type="NCBI Taxonomy" id="796925"/>
    <lineage>
        <taxon>Eukaryota</taxon>
        <taxon>Fungi</taxon>
        <taxon>Fungi incertae sedis</taxon>
        <taxon>Zoopagomycota</taxon>
        <taxon>Entomophthoromycotina</taxon>
        <taxon>Entomophthoromycetes</taxon>
        <taxon>Entomophthorales</taxon>
        <taxon>Ancylistaceae</taxon>
        <taxon>Conidiobolus</taxon>
    </lineage>
</organism>
<reference evidence="4 5" key="1">
    <citation type="journal article" date="2015" name="Genome Biol. Evol.">
        <title>Phylogenomic analyses indicate that early fungi evolved digesting cell walls of algal ancestors of land plants.</title>
        <authorList>
            <person name="Chang Y."/>
            <person name="Wang S."/>
            <person name="Sekimoto S."/>
            <person name="Aerts A.L."/>
            <person name="Choi C."/>
            <person name="Clum A."/>
            <person name="LaButti K.M."/>
            <person name="Lindquist E.A."/>
            <person name="Yee Ngan C."/>
            <person name="Ohm R.A."/>
            <person name="Salamov A.A."/>
            <person name="Grigoriev I.V."/>
            <person name="Spatafora J.W."/>
            <person name="Berbee M.L."/>
        </authorList>
    </citation>
    <scope>NUCLEOTIDE SEQUENCE [LARGE SCALE GENOMIC DNA]</scope>
    <source>
        <strain evidence="4 5">NRRL 28638</strain>
    </source>
</reference>
<protein>
    <recommendedName>
        <fullName evidence="3">Small EDRK-rich factor-like N-terminal domain-containing protein</fullName>
    </recommendedName>
</protein>
<evidence type="ECO:0000256" key="1">
    <source>
        <dbReference type="ARBA" id="ARBA00007309"/>
    </source>
</evidence>
<dbReference type="AlphaFoldDB" id="A0A137P8U5"/>
<dbReference type="EMBL" id="KQ964475">
    <property type="protein sequence ID" value="KXN71425.1"/>
    <property type="molecule type" value="Genomic_DNA"/>
</dbReference>
<feature type="region of interest" description="Disordered" evidence="2">
    <location>
        <begin position="1"/>
        <end position="69"/>
    </location>
</feature>
<dbReference type="PANTHER" id="PTHR13596">
    <property type="entry name" value="SMALL EDRK-RICH FACTOR 1"/>
    <property type="match status" value="1"/>
</dbReference>
<name>A0A137P8U5_CONC2</name>
<feature type="compositionally biased region" description="Basic and acidic residues" evidence="2">
    <location>
        <begin position="1"/>
        <end position="15"/>
    </location>
</feature>
<feature type="domain" description="Small EDRK-rich factor-like N-terminal" evidence="3">
    <location>
        <begin position="1"/>
        <end position="40"/>
    </location>
</feature>
<proteinExistence type="inferred from homology"/>
<evidence type="ECO:0000256" key="2">
    <source>
        <dbReference type="SAM" id="MobiDB-lite"/>
    </source>
</evidence>
<dbReference type="Proteomes" id="UP000070444">
    <property type="component" value="Unassembled WGS sequence"/>
</dbReference>
<gene>
    <name evidence="4" type="ORF">CONCODRAFT_16903</name>
</gene>
<dbReference type="PANTHER" id="PTHR13596:SF0">
    <property type="entry name" value="SI:CH211-39K3.2-RELATED"/>
    <property type="match status" value="1"/>
</dbReference>
<comment type="similarity">
    <text evidence="1">Belongs to the SERF family.</text>
</comment>
<evidence type="ECO:0000313" key="4">
    <source>
        <dbReference type="EMBL" id="KXN71425.1"/>
    </source>
</evidence>
<dbReference type="InterPro" id="IPR040211">
    <property type="entry name" value="SERF1/2-like"/>
</dbReference>
<feature type="compositionally biased region" description="Basic and acidic residues" evidence="2">
    <location>
        <begin position="38"/>
        <end position="56"/>
    </location>
</feature>
<accession>A0A137P8U5</accession>
<keyword evidence="5" id="KW-1185">Reference proteome</keyword>
<sequence>MTRGNQRDKDRERAQKRAAAAPKKSTKGGKSEGQTLKNKMESDAEIMRAKQQKAADAKNAVTAGGSSKK</sequence>
<evidence type="ECO:0000313" key="5">
    <source>
        <dbReference type="Proteomes" id="UP000070444"/>
    </source>
</evidence>
<dbReference type="InterPro" id="IPR007513">
    <property type="entry name" value="SERF-like_N"/>
</dbReference>
<dbReference type="Pfam" id="PF04419">
    <property type="entry name" value="SERF-like_N"/>
    <property type="match status" value="1"/>
</dbReference>
<evidence type="ECO:0000259" key="3">
    <source>
        <dbReference type="Pfam" id="PF04419"/>
    </source>
</evidence>